<protein>
    <recommendedName>
        <fullName evidence="3">4-oxalocrotonate tautomerase</fullName>
    </recommendedName>
</protein>
<evidence type="ECO:0000313" key="1">
    <source>
        <dbReference type="EMBL" id="UTW13061.1"/>
    </source>
</evidence>
<dbReference type="Gene3D" id="3.30.429.10">
    <property type="entry name" value="Macrophage Migration Inhibitory Factor"/>
    <property type="match status" value="1"/>
</dbReference>
<reference evidence="1" key="1">
    <citation type="submission" date="2021-04" db="EMBL/GenBank/DDBJ databases">
        <title>Oceanospirillales bacteria with DddD are important DMSP degraders in coastal seawater.</title>
        <authorList>
            <person name="Liu J."/>
        </authorList>
    </citation>
    <scope>NUCLEOTIDE SEQUENCE</scope>
    <source>
        <strain evidence="1">D13-1</strain>
    </source>
</reference>
<accession>A0ABY5HMF3</accession>
<gene>
    <name evidence="1" type="ORF">KDW95_05205</name>
</gene>
<dbReference type="InterPro" id="IPR014347">
    <property type="entry name" value="Tautomerase/MIF_sf"/>
</dbReference>
<evidence type="ECO:0000313" key="2">
    <source>
        <dbReference type="Proteomes" id="UP001058461"/>
    </source>
</evidence>
<sequence length="123" mass="12668">MPTLRIQAIVPTGRSIDTLLTDCTAAAAAALGIPQDWCWALFQPVSAGTYAEGGQVWGAEDGNRAAVLISITALEGRTAELKAAVLGATARAAAASLGLPLQQIFVEYRDIPRGQAFSGGEVA</sequence>
<keyword evidence="2" id="KW-1185">Reference proteome</keyword>
<dbReference type="SUPFAM" id="SSF55331">
    <property type="entry name" value="Tautomerase/MIF"/>
    <property type="match status" value="1"/>
</dbReference>
<name>A0ABY5HMF3_9GAMM</name>
<dbReference type="RefSeq" id="WP_255855224.1">
    <property type="nucleotide sequence ID" value="NZ_CP073347.1"/>
</dbReference>
<dbReference type="EMBL" id="CP073347">
    <property type="protein sequence ID" value="UTW13061.1"/>
    <property type="molecule type" value="Genomic_DNA"/>
</dbReference>
<evidence type="ECO:0008006" key="3">
    <source>
        <dbReference type="Google" id="ProtNLM"/>
    </source>
</evidence>
<dbReference type="Proteomes" id="UP001058461">
    <property type="component" value="Chromosome"/>
</dbReference>
<organism evidence="1 2">
    <name type="scientific">Marinobacterium rhizophilum</name>
    <dbReference type="NCBI Taxonomy" id="420402"/>
    <lineage>
        <taxon>Bacteria</taxon>
        <taxon>Pseudomonadati</taxon>
        <taxon>Pseudomonadota</taxon>
        <taxon>Gammaproteobacteria</taxon>
        <taxon>Oceanospirillales</taxon>
        <taxon>Oceanospirillaceae</taxon>
        <taxon>Marinobacterium</taxon>
    </lineage>
</organism>
<proteinExistence type="predicted"/>